<dbReference type="FunFam" id="2.70.170.10:FF:000028">
    <property type="entry name" value="AcetylCholine Receptor"/>
    <property type="match status" value="1"/>
</dbReference>
<organism evidence="8 9">
    <name type="scientific">Lottia gigantea</name>
    <name type="common">Giant owl limpet</name>
    <dbReference type="NCBI Taxonomy" id="225164"/>
    <lineage>
        <taxon>Eukaryota</taxon>
        <taxon>Metazoa</taxon>
        <taxon>Spiralia</taxon>
        <taxon>Lophotrochozoa</taxon>
        <taxon>Mollusca</taxon>
        <taxon>Gastropoda</taxon>
        <taxon>Patellogastropoda</taxon>
        <taxon>Lottioidea</taxon>
        <taxon>Lottiidae</taxon>
        <taxon>Lottia</taxon>
    </lineage>
</organism>
<dbReference type="GO" id="GO:0005230">
    <property type="term" value="F:extracellular ligand-gated monoatomic ion channel activity"/>
    <property type="evidence" value="ECO:0007669"/>
    <property type="project" value="InterPro"/>
</dbReference>
<keyword evidence="5" id="KW-0732">Signal</keyword>
<feature type="chain" id="PRO_5022255498" description="Neurotransmitter-gated ion-channel ligand-binding domain-containing protein" evidence="5">
    <location>
        <begin position="21"/>
        <end position="435"/>
    </location>
</feature>
<keyword evidence="5" id="KW-0407">Ion channel</keyword>
<dbReference type="EMBL" id="KB201241">
    <property type="protein sequence ID" value="ESO98539.1"/>
    <property type="molecule type" value="Genomic_DNA"/>
</dbReference>
<dbReference type="OrthoDB" id="6099057at2759"/>
<evidence type="ECO:0000256" key="2">
    <source>
        <dbReference type="ARBA" id="ARBA00022692"/>
    </source>
</evidence>
<keyword evidence="5" id="KW-0813">Transport</keyword>
<dbReference type="InterPro" id="IPR006201">
    <property type="entry name" value="Neur_channel"/>
</dbReference>
<keyword evidence="2 5" id="KW-0812">Transmembrane</keyword>
<evidence type="ECO:0000259" key="7">
    <source>
        <dbReference type="Pfam" id="PF02932"/>
    </source>
</evidence>
<gene>
    <name evidence="8" type="ORF">LOTGIDRAFT_226561</name>
</gene>
<comment type="similarity">
    <text evidence="5">Belongs to the ligand-gated ion channel (TC 1.A.9) family.</text>
</comment>
<dbReference type="Gene3D" id="1.20.58.390">
    <property type="entry name" value="Neurotransmitter-gated ion-channel transmembrane domain"/>
    <property type="match status" value="1"/>
</dbReference>
<proteinExistence type="inferred from homology"/>
<dbReference type="GO" id="GO:0016020">
    <property type="term" value="C:membrane"/>
    <property type="evidence" value="ECO:0007669"/>
    <property type="project" value="UniProtKB-SubCell"/>
</dbReference>
<evidence type="ECO:0000313" key="8">
    <source>
        <dbReference type="EMBL" id="ESO98539.1"/>
    </source>
</evidence>
<dbReference type="STRING" id="225164.V4C9U2"/>
<dbReference type="AlphaFoldDB" id="V4C9U2"/>
<feature type="transmembrane region" description="Helical" evidence="5">
    <location>
        <begin position="411"/>
        <end position="432"/>
    </location>
</feature>
<reference evidence="8 9" key="1">
    <citation type="journal article" date="2013" name="Nature">
        <title>Insights into bilaterian evolution from three spiralian genomes.</title>
        <authorList>
            <person name="Simakov O."/>
            <person name="Marletaz F."/>
            <person name="Cho S.J."/>
            <person name="Edsinger-Gonzales E."/>
            <person name="Havlak P."/>
            <person name="Hellsten U."/>
            <person name="Kuo D.H."/>
            <person name="Larsson T."/>
            <person name="Lv J."/>
            <person name="Arendt D."/>
            <person name="Savage R."/>
            <person name="Osoegawa K."/>
            <person name="de Jong P."/>
            <person name="Grimwood J."/>
            <person name="Chapman J.A."/>
            <person name="Shapiro H."/>
            <person name="Aerts A."/>
            <person name="Otillar R.P."/>
            <person name="Terry A.Y."/>
            <person name="Boore J.L."/>
            <person name="Grigoriev I.V."/>
            <person name="Lindberg D.R."/>
            <person name="Seaver E.C."/>
            <person name="Weisblat D.A."/>
            <person name="Putnam N.H."/>
            <person name="Rokhsar D.S."/>
        </authorList>
    </citation>
    <scope>NUCLEOTIDE SEQUENCE [LARGE SCALE GENOMIC DNA]</scope>
</reference>
<keyword evidence="4 5" id="KW-0472">Membrane</keyword>
<dbReference type="RefSeq" id="XP_009050758.1">
    <property type="nucleotide sequence ID" value="XM_009052510.1"/>
</dbReference>
<evidence type="ECO:0000256" key="1">
    <source>
        <dbReference type="ARBA" id="ARBA00004141"/>
    </source>
</evidence>
<feature type="transmembrane region" description="Helical" evidence="5">
    <location>
        <begin position="262"/>
        <end position="280"/>
    </location>
</feature>
<dbReference type="SUPFAM" id="SSF63712">
    <property type="entry name" value="Nicotinic receptor ligand binding domain-like"/>
    <property type="match status" value="1"/>
</dbReference>
<dbReference type="InterPro" id="IPR036719">
    <property type="entry name" value="Neuro-gated_channel_TM_sf"/>
</dbReference>
<keyword evidence="5" id="KW-0406">Ion transport</keyword>
<dbReference type="InterPro" id="IPR006202">
    <property type="entry name" value="Neur_chan_lig-bd"/>
</dbReference>
<dbReference type="KEGG" id="lgi:LOTGIDRAFT_226561"/>
<sequence length="435" mass="49922">MYIMCLSLVLIFLSCSGVKSFTIKNETSLREELFVTNEYDVNVRPLSRVTVQIKFNLLTIHELNIRDQVFRVSGWLTMVWLDKRLSWDKDKHGNVQFLFATQSEIWRPAMVVSNSIENVGVLADEFTPFRITTGGRIFWEPTGIFVVYCEVDITYYPFDTQECFITVQSWGYNLREVNVTALGEGIDIQEFKPNGEWQLTSFRVSTEDNIDSKGDSFSQIKFHFKLDRKSNYYWLNVLLPVLVNSILTALVFALPAESGEKMGYSLTVLLSFAVLLTLVADKIPSTSINTSLIVVYFAIVLVLGALAVALSTIVLEFYFRSDAEPIPKWVMFISKDIVGRMVCYKGINTSKNSRRVENGVEPKVDYNDDPPLDRATTIKREIFLRKASEIYRDRMNCELRWRDISKIWDVFFLRLYLLVITCVTLGFLIGTAGRA</sequence>
<evidence type="ECO:0000313" key="9">
    <source>
        <dbReference type="Proteomes" id="UP000030746"/>
    </source>
</evidence>
<feature type="domain" description="Neurotransmitter-gated ion-channel ligand-binding" evidence="6">
    <location>
        <begin position="29"/>
        <end position="229"/>
    </location>
</feature>
<dbReference type="PRINTS" id="PR00252">
    <property type="entry name" value="NRIONCHANNEL"/>
</dbReference>
<dbReference type="CTD" id="20247354"/>
<accession>V4C9U2</accession>
<evidence type="ECO:0000259" key="6">
    <source>
        <dbReference type="Pfam" id="PF02931"/>
    </source>
</evidence>
<dbReference type="Proteomes" id="UP000030746">
    <property type="component" value="Unassembled WGS sequence"/>
</dbReference>
<dbReference type="Pfam" id="PF02931">
    <property type="entry name" value="Neur_chan_LBD"/>
    <property type="match status" value="1"/>
</dbReference>
<dbReference type="SUPFAM" id="SSF90112">
    <property type="entry name" value="Neurotransmitter-gated ion-channel transmembrane pore"/>
    <property type="match status" value="1"/>
</dbReference>
<dbReference type="OMA" id="HFRENDE"/>
<evidence type="ECO:0000256" key="4">
    <source>
        <dbReference type="ARBA" id="ARBA00023136"/>
    </source>
</evidence>
<comment type="subcellular location">
    <subcellularLocation>
        <location evidence="1">Membrane</location>
        <topology evidence="1">Multi-pass membrane protein</topology>
    </subcellularLocation>
</comment>
<dbReference type="CDD" id="cd18989">
    <property type="entry name" value="LGIC_ECD_cation"/>
    <property type="match status" value="1"/>
</dbReference>
<dbReference type="InterPro" id="IPR018000">
    <property type="entry name" value="Neurotransmitter_ion_chnl_CS"/>
</dbReference>
<evidence type="ECO:0000256" key="3">
    <source>
        <dbReference type="ARBA" id="ARBA00022989"/>
    </source>
</evidence>
<feature type="transmembrane region" description="Helical" evidence="5">
    <location>
        <begin position="232"/>
        <end position="255"/>
    </location>
</feature>
<dbReference type="InterPro" id="IPR036734">
    <property type="entry name" value="Neur_chan_lig-bd_sf"/>
</dbReference>
<name>V4C9U2_LOTGI</name>
<feature type="signal peptide" evidence="5">
    <location>
        <begin position="1"/>
        <end position="20"/>
    </location>
</feature>
<dbReference type="CDD" id="cd19051">
    <property type="entry name" value="LGIC_TM_cation"/>
    <property type="match status" value="1"/>
</dbReference>
<dbReference type="PANTHER" id="PTHR18945">
    <property type="entry name" value="NEUROTRANSMITTER GATED ION CHANNEL"/>
    <property type="match status" value="1"/>
</dbReference>
<feature type="domain" description="Neurotransmitter-gated ion-channel transmembrane" evidence="7">
    <location>
        <begin position="238"/>
        <end position="365"/>
    </location>
</feature>
<dbReference type="InterPro" id="IPR006029">
    <property type="entry name" value="Neurotrans-gated_channel_TM"/>
</dbReference>
<evidence type="ECO:0000256" key="5">
    <source>
        <dbReference type="RuleBase" id="RU000687"/>
    </source>
</evidence>
<protein>
    <recommendedName>
        <fullName evidence="10">Neurotransmitter-gated ion-channel ligand-binding domain-containing protein</fullName>
    </recommendedName>
</protein>
<evidence type="ECO:0008006" key="10">
    <source>
        <dbReference type="Google" id="ProtNLM"/>
    </source>
</evidence>
<dbReference type="InterPro" id="IPR038050">
    <property type="entry name" value="Neuro_actylchol_rec"/>
</dbReference>
<feature type="transmembrane region" description="Helical" evidence="5">
    <location>
        <begin position="292"/>
        <end position="319"/>
    </location>
</feature>
<dbReference type="HOGENOM" id="CLU_018074_0_1_1"/>
<dbReference type="Gene3D" id="2.70.170.10">
    <property type="entry name" value="Neurotransmitter-gated ion-channel ligand-binding domain"/>
    <property type="match status" value="1"/>
</dbReference>
<keyword evidence="9" id="KW-1185">Reference proteome</keyword>
<dbReference type="GO" id="GO:0004888">
    <property type="term" value="F:transmembrane signaling receptor activity"/>
    <property type="evidence" value="ECO:0007669"/>
    <property type="project" value="InterPro"/>
</dbReference>
<dbReference type="Pfam" id="PF02932">
    <property type="entry name" value="Neur_chan_memb"/>
    <property type="match status" value="1"/>
</dbReference>
<dbReference type="PROSITE" id="PS00236">
    <property type="entry name" value="NEUROTR_ION_CHANNEL"/>
    <property type="match status" value="1"/>
</dbReference>
<keyword evidence="3 5" id="KW-1133">Transmembrane helix</keyword>
<dbReference type="GeneID" id="20247354"/>